<organism evidence="2 3">
    <name type="scientific">Tanacetum coccineum</name>
    <dbReference type="NCBI Taxonomy" id="301880"/>
    <lineage>
        <taxon>Eukaryota</taxon>
        <taxon>Viridiplantae</taxon>
        <taxon>Streptophyta</taxon>
        <taxon>Embryophyta</taxon>
        <taxon>Tracheophyta</taxon>
        <taxon>Spermatophyta</taxon>
        <taxon>Magnoliopsida</taxon>
        <taxon>eudicotyledons</taxon>
        <taxon>Gunneridae</taxon>
        <taxon>Pentapetalae</taxon>
        <taxon>asterids</taxon>
        <taxon>campanulids</taxon>
        <taxon>Asterales</taxon>
        <taxon>Asteraceae</taxon>
        <taxon>Asteroideae</taxon>
        <taxon>Anthemideae</taxon>
        <taxon>Anthemidinae</taxon>
        <taxon>Tanacetum</taxon>
    </lineage>
</organism>
<dbReference type="EMBL" id="BQNB010021720">
    <property type="protein sequence ID" value="GJU09350.1"/>
    <property type="molecule type" value="Genomic_DNA"/>
</dbReference>
<sequence length="1131" mass="128644">MFKREPQMVQRDEIPNQCESEQVFNISAGTLLQSGKAFILQRKGTQSLVVEKKDISENWASRNLILMIIARHCPQRKEMSVEMSLLALVPLDKKASDYDYSDPSHRIFRWTTRSSIRIKFRGNSNHDSFKQDDSLPQIMRMYNVRITDVVQTVIRNKARLVAKRLCSGKREVYVAQPEGFVDPDHPEKVYLLRKALYGLKQAPRAWYDELSNFLMSKGFTKGTIDPTLFKIKYEEDIYTCADYVDDHNFWIQNLNIQKRFEKLMHVDLNVLYGGDELFLGLQITSPQWVFLSIRHKYALDIMKKHNLGTIVTPIGKPLGTINMGPGIPKDSGFELTAFSDADHAGCLDTRKSTSGGIQFLGDKLVSWMSKKQNCTAMSSAEAEYVALSEVGDQVVRLGINPMIQPEPEDLPKGNPKLEIAVLRVKILFVFTMNTNWKSFQLSSSNSTTVGCLINSNSQNIAFLSNEVKGSTLKTSTAEPAPYPKRIYSSYLEQGANCSQLCSHSDEHHMFLLGSTRSYAHNIIDDVVTYAMMALTGVEQDDWSIEFDAEHMHFGQDGLDDFDWSNKADDAPVSLALMATNSENNYSLGGITCLVAMATEVEAVLMAQKTGACQLQIYHQSWLKAIWLGFTYQSHSSLITLVWLDRVNRTGHLARRFEESTERNHERYCIAQDSTANGLQRERIEERSCCKKKLIVYEDQALHVSFVRLMQSMNLCKALIDAQKGLLLKGKRRIYCKGKSTYSDDDTPTGGVFSTNSFDDEEGGVADYNNLDPTIDVPSTPTLKFIRFQSSSLNYWQNALADESWVEAMQEELLQFKLQEVWVLCDLPEGKRVIGTKWVFRNKRDERGTIIKNKARLVAQGYRQEEGVDYDEVFAPVARIEAIRLFLAFASFMGFMSHIPTPHPPHQMDVKVHFCMQHHKKNSYMSNCSRLLSSCYPNKVYRVVKALYGLHQAPRAWYERLSLSFELHGSRRWGYDKTLFIKKDRRDIMLVQVCEVLLQKDIQDGVPSGELTFFLGFKSSNLMVPASTPIEAHKSLGKDEEGEDVDVHLYRSMIGCLMYLTASRPDIMFAVCLCARFQVTPKVSHLHAVKRIFSTSFEIAISKWRINARSPGTDVAGVDRDMDAQKEETGRI</sequence>
<evidence type="ECO:0000313" key="2">
    <source>
        <dbReference type="EMBL" id="GJU09350.1"/>
    </source>
</evidence>
<name>A0ABQ5JBP1_9ASTR</name>
<reference evidence="2" key="2">
    <citation type="submission" date="2022-01" db="EMBL/GenBank/DDBJ databases">
        <authorList>
            <person name="Yamashiro T."/>
            <person name="Shiraishi A."/>
            <person name="Satake H."/>
            <person name="Nakayama K."/>
        </authorList>
    </citation>
    <scope>NUCLEOTIDE SEQUENCE</scope>
</reference>
<dbReference type="PANTHER" id="PTHR11439">
    <property type="entry name" value="GAG-POL-RELATED RETROTRANSPOSON"/>
    <property type="match status" value="1"/>
</dbReference>
<reference evidence="2" key="1">
    <citation type="journal article" date="2022" name="Int. J. Mol. Sci.">
        <title>Draft Genome of Tanacetum Coccineum: Genomic Comparison of Closely Related Tanacetum-Family Plants.</title>
        <authorList>
            <person name="Yamashiro T."/>
            <person name="Shiraishi A."/>
            <person name="Nakayama K."/>
            <person name="Satake H."/>
        </authorList>
    </citation>
    <scope>NUCLEOTIDE SEQUENCE</scope>
</reference>
<gene>
    <name evidence="2" type="ORF">Tco_1131746</name>
</gene>
<dbReference type="Pfam" id="PF07727">
    <property type="entry name" value="RVT_2"/>
    <property type="match status" value="2"/>
</dbReference>
<comment type="caution">
    <text evidence="2">The sequence shown here is derived from an EMBL/GenBank/DDBJ whole genome shotgun (WGS) entry which is preliminary data.</text>
</comment>
<dbReference type="InterPro" id="IPR013103">
    <property type="entry name" value="RVT_2"/>
</dbReference>
<evidence type="ECO:0000313" key="3">
    <source>
        <dbReference type="Proteomes" id="UP001151760"/>
    </source>
</evidence>
<evidence type="ECO:0000259" key="1">
    <source>
        <dbReference type="Pfam" id="PF07727"/>
    </source>
</evidence>
<dbReference type="CDD" id="cd09272">
    <property type="entry name" value="RNase_HI_RT_Ty1"/>
    <property type="match status" value="1"/>
</dbReference>
<accession>A0ABQ5JBP1</accession>
<protein>
    <submittedName>
        <fullName evidence="2">Ribonuclease H-like domain-containing protein</fullName>
    </submittedName>
</protein>
<keyword evidence="3" id="KW-1185">Reference proteome</keyword>
<dbReference type="Proteomes" id="UP001151760">
    <property type="component" value="Unassembled WGS sequence"/>
</dbReference>
<dbReference type="PANTHER" id="PTHR11439:SF495">
    <property type="entry name" value="REVERSE TRANSCRIPTASE, RNA-DEPENDENT DNA POLYMERASE-RELATED"/>
    <property type="match status" value="1"/>
</dbReference>
<feature type="domain" description="Reverse transcriptase Ty1/copia-type" evidence="1">
    <location>
        <begin position="819"/>
        <end position="992"/>
    </location>
</feature>
<feature type="domain" description="Reverse transcriptase Ty1/copia-type" evidence="1">
    <location>
        <begin position="170"/>
        <end position="309"/>
    </location>
</feature>
<proteinExistence type="predicted"/>